<reference evidence="3" key="1">
    <citation type="submission" date="2021-08" db="EMBL/GenBank/DDBJ databases">
        <title>WGS assembly of Ceratopteris richardii.</title>
        <authorList>
            <person name="Marchant D.B."/>
            <person name="Chen G."/>
            <person name="Jenkins J."/>
            <person name="Shu S."/>
            <person name="Leebens-Mack J."/>
            <person name="Grimwood J."/>
            <person name="Schmutz J."/>
            <person name="Soltis P."/>
            <person name="Soltis D."/>
            <person name="Chen Z.-H."/>
        </authorList>
    </citation>
    <scope>NUCLEOTIDE SEQUENCE</scope>
    <source>
        <strain evidence="3">Whitten #5841</strain>
        <tissue evidence="3">Leaf</tissue>
    </source>
</reference>
<feature type="region of interest" description="Disordered" evidence="1">
    <location>
        <begin position="1"/>
        <end position="61"/>
    </location>
</feature>
<keyword evidence="2" id="KW-1133">Transmembrane helix</keyword>
<proteinExistence type="predicted"/>
<feature type="transmembrane region" description="Helical" evidence="2">
    <location>
        <begin position="81"/>
        <end position="99"/>
    </location>
</feature>
<dbReference type="EMBL" id="CM035443">
    <property type="protein sequence ID" value="KAH7277964.1"/>
    <property type="molecule type" value="Genomic_DNA"/>
</dbReference>
<keyword evidence="2" id="KW-0812">Transmembrane</keyword>
<dbReference type="PANTHER" id="PTHR33115">
    <property type="entry name" value="ARM REPEAT SUPERFAMILY PROTEIN"/>
    <property type="match status" value="1"/>
</dbReference>
<accession>A0A8T2Q2K7</accession>
<evidence type="ECO:0000256" key="1">
    <source>
        <dbReference type="SAM" id="MobiDB-lite"/>
    </source>
</evidence>
<comment type="caution">
    <text evidence="3">The sequence shown here is derived from an EMBL/GenBank/DDBJ whole genome shotgun (WGS) entry which is preliminary data.</text>
</comment>
<feature type="compositionally biased region" description="Basic and acidic residues" evidence="1">
    <location>
        <begin position="38"/>
        <end position="60"/>
    </location>
</feature>
<keyword evidence="2" id="KW-0472">Membrane</keyword>
<feature type="transmembrane region" description="Helical" evidence="2">
    <location>
        <begin position="203"/>
        <end position="226"/>
    </location>
</feature>
<dbReference type="AlphaFoldDB" id="A0A8T2Q2K7"/>
<name>A0A8T2Q2K7_CERRI</name>
<feature type="transmembrane region" description="Helical" evidence="2">
    <location>
        <begin position="157"/>
        <end position="183"/>
    </location>
</feature>
<protein>
    <submittedName>
        <fullName evidence="3">Uncharacterized protein</fullName>
    </submittedName>
</protein>
<sequence length="640" mass="72119">MDSMEPLLNKAQTNETSNDHTPRQTIEVSGQEEYPQARIRERARRDGPPTQGRDTKKFERSAQNAKTQALLVAALHKLSEVLGIMALTWATVVLLGGLIDDLSTWDFYLMSALLVVESLRLFVVQIFTQLVSGILYREKTDPAEFEFTDKQPKLVSILSYLGQALNGGIAIGCLFLTFYRIGIRGSPPFSSDEGANHMVASLWIFYMIVILNFIIAILSAALHLLFRLLQGEIDTSSGDEHANSLATLLHLLFRLLQGKIDTSSGDEHANSLTTFYDKIYSTAIEDGMSKGREVDLLDFAFGKIASDLKRKIRPLIVKTLNKEMITYMYENNGVAMACQYLKGEDLWKRIAAANLAGFWCKENRMDTKQELFWCLRERVFCAGDEADASLNSIESLARHWSLEENDRPHPFLVDIPGGGNVLDTIVNLVLMETRSSILFRVRAFEACCRDRRVVEHLYRQVDPHSEQPMYKQEIGGLLVQLIEKEVRPSSGQERGSVTVNGECLAKFSNSNLAKLCIKLAVLLSPKGENLRSVARFYCARALMLLVKHCDDEIQERAVADALKRWLETSIVFGKHSYYAKADMEAAERVRAWAGLEALKWESVMVRDIENRSKVMEIEDKTRILQEVRGLSEAASSSRSV</sequence>
<evidence type="ECO:0000313" key="3">
    <source>
        <dbReference type="EMBL" id="KAH7277964.1"/>
    </source>
</evidence>
<gene>
    <name evidence="3" type="ORF">KP509_38G017400</name>
</gene>
<evidence type="ECO:0000256" key="2">
    <source>
        <dbReference type="SAM" id="Phobius"/>
    </source>
</evidence>
<dbReference type="PANTHER" id="PTHR33115:SF72">
    <property type="match status" value="1"/>
</dbReference>
<dbReference type="Proteomes" id="UP000825935">
    <property type="component" value="Chromosome 38"/>
</dbReference>
<organism evidence="3 4">
    <name type="scientific">Ceratopteris richardii</name>
    <name type="common">Triangle waterfern</name>
    <dbReference type="NCBI Taxonomy" id="49495"/>
    <lineage>
        <taxon>Eukaryota</taxon>
        <taxon>Viridiplantae</taxon>
        <taxon>Streptophyta</taxon>
        <taxon>Embryophyta</taxon>
        <taxon>Tracheophyta</taxon>
        <taxon>Polypodiopsida</taxon>
        <taxon>Polypodiidae</taxon>
        <taxon>Polypodiales</taxon>
        <taxon>Pteridineae</taxon>
        <taxon>Pteridaceae</taxon>
        <taxon>Parkerioideae</taxon>
        <taxon>Ceratopteris</taxon>
    </lineage>
</organism>
<evidence type="ECO:0000313" key="4">
    <source>
        <dbReference type="Proteomes" id="UP000825935"/>
    </source>
</evidence>
<keyword evidence="4" id="KW-1185">Reference proteome</keyword>